<keyword evidence="3" id="KW-1185">Reference proteome</keyword>
<comment type="caution">
    <text evidence="2">The sequence shown here is derived from an EMBL/GenBank/DDBJ whole genome shotgun (WGS) entry which is preliminary data.</text>
</comment>
<evidence type="ECO:0000256" key="1">
    <source>
        <dbReference type="SAM" id="MobiDB-lite"/>
    </source>
</evidence>
<dbReference type="EMBL" id="LJCR01000151">
    <property type="protein sequence ID" value="KPV53914.1"/>
    <property type="molecule type" value="Genomic_DNA"/>
</dbReference>
<evidence type="ECO:0000313" key="2">
    <source>
        <dbReference type="EMBL" id="KPV53914.1"/>
    </source>
</evidence>
<gene>
    <name evidence="2" type="ORF">SE17_06885</name>
</gene>
<protein>
    <submittedName>
        <fullName evidence="2">Uncharacterized protein</fullName>
    </submittedName>
</protein>
<reference evidence="2 3" key="1">
    <citation type="submission" date="2015-09" db="EMBL/GenBank/DDBJ databases">
        <title>Draft genome sequence of Kouleothrix aurantiaca JCM 19913.</title>
        <authorList>
            <person name="Hemp J."/>
        </authorList>
    </citation>
    <scope>NUCLEOTIDE SEQUENCE [LARGE SCALE GENOMIC DNA]</scope>
    <source>
        <strain evidence="2 3">COM-B</strain>
    </source>
</reference>
<proteinExistence type="predicted"/>
<name>A0A0P9FL17_9CHLR</name>
<organism evidence="2 3">
    <name type="scientific">Kouleothrix aurantiaca</name>
    <dbReference type="NCBI Taxonomy" id="186479"/>
    <lineage>
        <taxon>Bacteria</taxon>
        <taxon>Bacillati</taxon>
        <taxon>Chloroflexota</taxon>
        <taxon>Chloroflexia</taxon>
        <taxon>Chloroflexales</taxon>
        <taxon>Roseiflexineae</taxon>
        <taxon>Roseiflexaceae</taxon>
        <taxon>Kouleothrix</taxon>
    </lineage>
</organism>
<dbReference type="AlphaFoldDB" id="A0A0P9FL17"/>
<feature type="region of interest" description="Disordered" evidence="1">
    <location>
        <begin position="38"/>
        <end position="80"/>
    </location>
</feature>
<feature type="compositionally biased region" description="Polar residues" evidence="1">
    <location>
        <begin position="69"/>
        <end position="80"/>
    </location>
</feature>
<accession>A0A0P9FL17</accession>
<sequence>MRLAAESFAYTRRFDARGRITLEHRGAAEDLVACLTSPATIGDSDTDDDSAAPEAPGERWAGQDDHTRASVTDQLRRGTT</sequence>
<dbReference type="Proteomes" id="UP000050509">
    <property type="component" value="Unassembled WGS sequence"/>
</dbReference>
<evidence type="ECO:0000313" key="3">
    <source>
        <dbReference type="Proteomes" id="UP000050509"/>
    </source>
</evidence>